<keyword evidence="3" id="KW-1185">Reference proteome</keyword>
<reference evidence="2 3" key="1">
    <citation type="submission" date="2018-05" db="EMBL/GenBank/DDBJ databases">
        <title>Genomic Encyclopedia of Type Strains, Phase IV (KMG-V): Genome sequencing to study the core and pangenomes of soil and plant-associated prokaryotes.</title>
        <authorList>
            <person name="Whitman W."/>
        </authorList>
    </citation>
    <scope>NUCLEOTIDE SEQUENCE [LARGE SCALE GENOMIC DNA]</scope>
    <source>
        <strain evidence="2 3">SCZa-39</strain>
    </source>
</reference>
<comment type="caution">
    <text evidence="2">The sequence shown here is derived from an EMBL/GenBank/DDBJ whole genome shotgun (WGS) entry which is preliminary data.</text>
</comment>
<protein>
    <recommendedName>
        <fullName evidence="1">DUF5624 domain-containing protein</fullName>
    </recommendedName>
</protein>
<dbReference type="Pfam" id="PF18538">
    <property type="entry name" value="DUF5624"/>
    <property type="match status" value="1"/>
</dbReference>
<evidence type="ECO:0000259" key="1">
    <source>
        <dbReference type="Pfam" id="PF18538"/>
    </source>
</evidence>
<evidence type="ECO:0000313" key="3">
    <source>
        <dbReference type="Proteomes" id="UP000245712"/>
    </source>
</evidence>
<accession>A0ABX5KSL8</accession>
<proteinExistence type="predicted"/>
<organism evidence="2 3">
    <name type="scientific">Paraburkholderia unamae</name>
    <dbReference type="NCBI Taxonomy" id="219649"/>
    <lineage>
        <taxon>Bacteria</taxon>
        <taxon>Pseudomonadati</taxon>
        <taxon>Pseudomonadota</taxon>
        <taxon>Betaproteobacteria</taxon>
        <taxon>Burkholderiales</taxon>
        <taxon>Burkholderiaceae</taxon>
        <taxon>Paraburkholderia</taxon>
    </lineage>
</organism>
<gene>
    <name evidence="2" type="ORF">C7402_103465</name>
</gene>
<dbReference type="RefSeq" id="WP_116610374.1">
    <property type="nucleotide sequence ID" value="NZ_QEOB01000003.1"/>
</dbReference>
<name>A0ABX5KSL8_9BURK</name>
<feature type="domain" description="DUF5624" evidence="1">
    <location>
        <begin position="67"/>
        <end position="200"/>
    </location>
</feature>
<sequence length="386" mass="42315">MSYQPDPAFAGLFRAFTSDPESIGAHLSVQMADLAASDPIIVSTGSDIVLFPGDGAAPKIESFRKSTRGFIELTAVSHLPLALAYLARMRELAGDDGAEALWRTDAQRLLGHVEKTREANSLALWRDYVDVASFAGYEQKIVDLVDYTCGASLNMLERALRDPALLSFDALNAQFFAPHPGEGVSVPMNDVMFATFGLAYLDIVYRIGNWLREQRLDWSRTMALVSGQSGRPTAGVTWASNNMCYLLWRSSESALLPERVLVAPHAPSFSVAQSPDAAGLAKLERDYRVLWLNTRASIDVARELFPNHAGYHFEPQTAGGMPPITDLRDRTATTARLRRIMEDPAQLLSNCVADYIVDQLHANGNDPTLVPIPGFTDVEYPPQGSV</sequence>
<evidence type="ECO:0000313" key="2">
    <source>
        <dbReference type="EMBL" id="PVX85887.1"/>
    </source>
</evidence>
<dbReference type="EMBL" id="QEOB01000003">
    <property type="protein sequence ID" value="PVX85887.1"/>
    <property type="molecule type" value="Genomic_DNA"/>
</dbReference>
<dbReference type="InterPro" id="IPR041132">
    <property type="entry name" value="DUF5624"/>
</dbReference>
<dbReference type="Proteomes" id="UP000245712">
    <property type="component" value="Unassembled WGS sequence"/>
</dbReference>